<reference evidence="2" key="1">
    <citation type="submission" date="2012-05" db="EMBL/GenBank/DDBJ databases">
        <authorList>
            <person name="Han B."/>
            <person name="Lu Y."/>
            <person name="Feng Q."/>
            <person name="Zhao Q."/>
            <person name="Lu T.T."/>
            <person name="Li Y."/>
            <person name="Liu K.Y."/>
            <person name="Huang X.H."/>
            <person name="Fan D.L."/>
            <person name="Weng Q.J."/>
            <person name="Zhang L."/>
            <person name="Lu Y.Q."/>
            <person name="Guo Y.L."/>
            <person name="Li W.J."/>
            <person name="Zhou C.C."/>
            <person name="Lu H.Y."/>
            <person name="Huang T."/>
            <person name="Zhu C.R."/>
            <person name="Zhao Y."/>
            <person name="Hu T."/>
            <person name="Yao N."/>
        </authorList>
    </citation>
    <scope>NUCLEOTIDE SEQUENCE</scope>
</reference>
<gene>
    <name evidence="2" type="primary">PH01B001G05.10</name>
</gene>
<feature type="region of interest" description="Disordered" evidence="1">
    <location>
        <begin position="59"/>
        <end position="86"/>
    </location>
</feature>
<name>L0P2C0_PHYED</name>
<protein>
    <submittedName>
        <fullName evidence="2">PH01B001G05.10 protein</fullName>
    </submittedName>
</protein>
<proteinExistence type="predicted"/>
<evidence type="ECO:0000313" key="2">
    <source>
        <dbReference type="EMBL" id="CCI55287.1"/>
    </source>
</evidence>
<evidence type="ECO:0000256" key="1">
    <source>
        <dbReference type="SAM" id="MobiDB-lite"/>
    </source>
</evidence>
<accession>L0P2C0</accession>
<sequence length="125" mass="14541">MYDRAFIEQKYILNYAMRAETFKRCKPYVSNLTEKAPEEPKKAGWWWRTPKQEVEYDWAEHATHKGKTPASETGSRPSDPHLPSVVQIEEEPLRTVLIGDRDTVANWNDDKKNFAIPKCDSGLFL</sequence>
<dbReference type="AlphaFoldDB" id="L0P2C0"/>
<organism evidence="2">
    <name type="scientific">Phyllostachys edulis</name>
    <name type="common">Tortoise shell bamboo</name>
    <name type="synonym">Bambusa edulis</name>
    <dbReference type="NCBI Taxonomy" id="38705"/>
    <lineage>
        <taxon>Eukaryota</taxon>
        <taxon>Viridiplantae</taxon>
        <taxon>Streptophyta</taxon>
        <taxon>Embryophyta</taxon>
        <taxon>Tracheophyta</taxon>
        <taxon>Spermatophyta</taxon>
        <taxon>Magnoliopsida</taxon>
        <taxon>Liliopsida</taxon>
        <taxon>Poales</taxon>
        <taxon>Poaceae</taxon>
        <taxon>BOP clade</taxon>
        <taxon>Bambusoideae</taxon>
        <taxon>Arundinarodae</taxon>
        <taxon>Arundinarieae</taxon>
        <taxon>Arundinariinae</taxon>
        <taxon>Phyllostachys</taxon>
    </lineage>
</organism>
<dbReference type="EMBL" id="FO203436">
    <property type="protein sequence ID" value="CCI55287.1"/>
    <property type="molecule type" value="Genomic_DNA"/>
</dbReference>